<dbReference type="InterPro" id="IPR000620">
    <property type="entry name" value="EamA_dom"/>
</dbReference>
<comment type="caution">
    <text evidence="8">The sequence shown here is derived from an EMBL/GenBank/DDBJ whole genome shotgun (WGS) entry which is preliminary data.</text>
</comment>
<proteinExistence type="predicted"/>
<feature type="transmembrane region" description="Helical" evidence="6">
    <location>
        <begin position="100"/>
        <end position="121"/>
    </location>
</feature>
<feature type="transmembrane region" description="Helical" evidence="6">
    <location>
        <begin position="128"/>
        <end position="145"/>
    </location>
</feature>
<dbReference type="InterPro" id="IPR037185">
    <property type="entry name" value="EmrE-like"/>
</dbReference>
<sequence>MIKTLQQKTIVLSFLFSLSLAIETIISKIALNKGADPLIFSVEVLFFTALFLGLITVINLKKNFHNLSTNGLVNLALSGIIGLGLGAIIGKYGLKLSTAINYGFLFTSTLIFSTAFGFFLFKEKLGKNFLILSLLFVFGSYLLITNGRLLNFHLGDLLIILSAFCLSCGSAINKIVMQKGISALTVSFIRVTAGFIFWLIIIAFLIPQKLYLSFFALAFIQSLFSVASQLFMNNALKIGNISLFSLIGMSLPLFTAVFGIGLLKESLSLIQAIGAIIIFSSCIMLVRKYK</sequence>
<feature type="transmembrane region" description="Helical" evidence="6">
    <location>
        <begin position="269"/>
        <end position="286"/>
    </location>
</feature>
<dbReference type="PANTHER" id="PTHR42920:SF5">
    <property type="entry name" value="EAMA DOMAIN-CONTAINING PROTEIN"/>
    <property type="match status" value="1"/>
</dbReference>
<organism evidence="8 9">
    <name type="scientific">Candidatus Beckwithbacteria bacterium RBG_13_35_6</name>
    <dbReference type="NCBI Taxonomy" id="1797456"/>
    <lineage>
        <taxon>Bacteria</taxon>
        <taxon>Candidatus Beckwithiibacteriota</taxon>
    </lineage>
</organism>
<dbReference type="Pfam" id="PF00892">
    <property type="entry name" value="EamA"/>
    <property type="match status" value="2"/>
</dbReference>
<comment type="subcellular location">
    <subcellularLocation>
        <location evidence="1">Cell membrane</location>
        <topology evidence="1">Multi-pass membrane protein</topology>
    </subcellularLocation>
</comment>
<dbReference type="PANTHER" id="PTHR42920">
    <property type="entry name" value="OS03G0707200 PROTEIN-RELATED"/>
    <property type="match status" value="1"/>
</dbReference>
<keyword evidence="4 6" id="KW-1133">Transmembrane helix</keyword>
<evidence type="ECO:0000256" key="3">
    <source>
        <dbReference type="ARBA" id="ARBA00022692"/>
    </source>
</evidence>
<evidence type="ECO:0000313" key="9">
    <source>
        <dbReference type="Proteomes" id="UP000178758"/>
    </source>
</evidence>
<protein>
    <recommendedName>
        <fullName evidence="7">EamA domain-containing protein</fullName>
    </recommendedName>
</protein>
<reference evidence="8 9" key="1">
    <citation type="journal article" date="2016" name="Nat. Commun.">
        <title>Thousands of microbial genomes shed light on interconnected biogeochemical processes in an aquifer system.</title>
        <authorList>
            <person name="Anantharaman K."/>
            <person name="Brown C.T."/>
            <person name="Hug L.A."/>
            <person name="Sharon I."/>
            <person name="Castelle C.J."/>
            <person name="Probst A.J."/>
            <person name="Thomas B.C."/>
            <person name="Singh A."/>
            <person name="Wilkins M.J."/>
            <person name="Karaoz U."/>
            <person name="Brodie E.L."/>
            <person name="Williams K.H."/>
            <person name="Hubbard S.S."/>
            <person name="Banfield J.F."/>
        </authorList>
    </citation>
    <scope>NUCLEOTIDE SEQUENCE [LARGE SCALE GENOMIC DNA]</scope>
</reference>
<dbReference type="InterPro" id="IPR051258">
    <property type="entry name" value="Diverse_Substrate_Transporter"/>
</dbReference>
<evidence type="ECO:0000256" key="4">
    <source>
        <dbReference type="ARBA" id="ARBA00022989"/>
    </source>
</evidence>
<feature type="domain" description="EamA" evidence="7">
    <location>
        <begin position="154"/>
        <end position="286"/>
    </location>
</feature>
<feature type="transmembrane region" description="Helical" evidence="6">
    <location>
        <begin position="188"/>
        <end position="206"/>
    </location>
</feature>
<evidence type="ECO:0000313" key="8">
    <source>
        <dbReference type="EMBL" id="OGD54295.1"/>
    </source>
</evidence>
<evidence type="ECO:0000256" key="5">
    <source>
        <dbReference type="ARBA" id="ARBA00023136"/>
    </source>
</evidence>
<feature type="transmembrane region" description="Helical" evidence="6">
    <location>
        <begin position="37"/>
        <end position="60"/>
    </location>
</feature>
<feature type="transmembrane region" description="Helical" evidence="6">
    <location>
        <begin position="243"/>
        <end position="263"/>
    </location>
</feature>
<dbReference type="GO" id="GO:0005886">
    <property type="term" value="C:plasma membrane"/>
    <property type="evidence" value="ECO:0007669"/>
    <property type="project" value="UniProtKB-SubCell"/>
</dbReference>
<evidence type="ECO:0000256" key="1">
    <source>
        <dbReference type="ARBA" id="ARBA00004651"/>
    </source>
</evidence>
<dbReference type="SUPFAM" id="SSF103481">
    <property type="entry name" value="Multidrug resistance efflux transporter EmrE"/>
    <property type="match status" value="2"/>
</dbReference>
<evidence type="ECO:0000259" key="7">
    <source>
        <dbReference type="Pfam" id="PF00892"/>
    </source>
</evidence>
<dbReference type="Proteomes" id="UP000178758">
    <property type="component" value="Unassembled WGS sequence"/>
</dbReference>
<dbReference type="EMBL" id="MEZJ01000016">
    <property type="protein sequence ID" value="OGD54295.1"/>
    <property type="molecule type" value="Genomic_DNA"/>
</dbReference>
<evidence type="ECO:0000256" key="6">
    <source>
        <dbReference type="SAM" id="Phobius"/>
    </source>
</evidence>
<accession>A0A1F5DGP8</accession>
<evidence type="ECO:0000256" key="2">
    <source>
        <dbReference type="ARBA" id="ARBA00022475"/>
    </source>
</evidence>
<feature type="transmembrane region" description="Helical" evidence="6">
    <location>
        <begin position="212"/>
        <end position="231"/>
    </location>
</feature>
<keyword evidence="2" id="KW-1003">Cell membrane</keyword>
<feature type="transmembrane region" description="Helical" evidence="6">
    <location>
        <begin position="72"/>
        <end position="94"/>
    </location>
</feature>
<keyword evidence="3 6" id="KW-0812">Transmembrane</keyword>
<feature type="transmembrane region" description="Helical" evidence="6">
    <location>
        <begin position="157"/>
        <end position="176"/>
    </location>
</feature>
<keyword evidence="5 6" id="KW-0472">Membrane</keyword>
<name>A0A1F5DGP8_9BACT</name>
<dbReference type="AlphaFoldDB" id="A0A1F5DGP8"/>
<feature type="domain" description="EamA" evidence="7">
    <location>
        <begin position="8"/>
        <end position="144"/>
    </location>
</feature>
<gene>
    <name evidence="8" type="ORF">A3J78_01720</name>
</gene>